<proteinExistence type="predicted"/>
<dbReference type="InterPro" id="IPR018735">
    <property type="entry name" value="DUF2277"/>
</dbReference>
<gene>
    <name evidence="1" type="ORF">ACFQE5_13290</name>
</gene>
<evidence type="ECO:0000313" key="2">
    <source>
        <dbReference type="Proteomes" id="UP001596302"/>
    </source>
</evidence>
<protein>
    <submittedName>
        <fullName evidence="1">DUF2277 domain-containing protein</fullName>
    </submittedName>
</protein>
<dbReference type="RefSeq" id="WP_379585206.1">
    <property type="nucleotide sequence ID" value="NZ_JBHSQW010000026.1"/>
</dbReference>
<dbReference type="Pfam" id="PF10041">
    <property type="entry name" value="DUF2277"/>
    <property type="match status" value="1"/>
</dbReference>
<dbReference type="EMBL" id="JBHSQW010000026">
    <property type="protein sequence ID" value="MFC5995186.1"/>
    <property type="molecule type" value="Genomic_DNA"/>
</dbReference>
<comment type="caution">
    <text evidence="1">The sequence shown here is derived from an EMBL/GenBank/DDBJ whole genome shotgun (WGS) entry which is preliminary data.</text>
</comment>
<accession>A0ABW1J302</accession>
<reference evidence="2" key="1">
    <citation type="journal article" date="2019" name="Int. J. Syst. Evol. Microbiol.">
        <title>The Global Catalogue of Microorganisms (GCM) 10K type strain sequencing project: providing services to taxonomists for standard genome sequencing and annotation.</title>
        <authorList>
            <consortium name="The Broad Institute Genomics Platform"/>
            <consortium name="The Broad Institute Genome Sequencing Center for Infectious Disease"/>
            <person name="Wu L."/>
            <person name="Ma J."/>
        </authorList>
    </citation>
    <scope>NUCLEOTIDE SEQUENCE [LARGE SCALE GENOMIC DNA]</scope>
    <source>
        <strain evidence="2">CCM 8391</strain>
    </source>
</reference>
<evidence type="ECO:0000313" key="1">
    <source>
        <dbReference type="EMBL" id="MFC5995186.1"/>
    </source>
</evidence>
<sequence>MCRSIKTLRPPMTPEVTDDDVRAAALQYVRKISGFRVPAAHNAEAFETAVDAVAAATRALLDGLVVRGQRAS</sequence>
<dbReference type="Proteomes" id="UP001596302">
    <property type="component" value="Unassembled WGS sequence"/>
</dbReference>
<organism evidence="1 2">
    <name type="scientific">Pseudonocardia hispaniensis</name>
    <dbReference type="NCBI Taxonomy" id="904933"/>
    <lineage>
        <taxon>Bacteria</taxon>
        <taxon>Bacillati</taxon>
        <taxon>Actinomycetota</taxon>
        <taxon>Actinomycetes</taxon>
        <taxon>Pseudonocardiales</taxon>
        <taxon>Pseudonocardiaceae</taxon>
        <taxon>Pseudonocardia</taxon>
    </lineage>
</organism>
<keyword evidence="2" id="KW-1185">Reference proteome</keyword>
<name>A0ABW1J302_9PSEU</name>